<protein>
    <submittedName>
        <fullName evidence="1">Uncharacterized protein</fullName>
    </submittedName>
</protein>
<name>A0ACC3BHR1_PYRYE</name>
<organism evidence="1 2">
    <name type="scientific">Pyropia yezoensis</name>
    <name type="common">Susabi-nori</name>
    <name type="synonym">Porphyra yezoensis</name>
    <dbReference type="NCBI Taxonomy" id="2788"/>
    <lineage>
        <taxon>Eukaryota</taxon>
        <taxon>Rhodophyta</taxon>
        <taxon>Bangiophyceae</taxon>
        <taxon>Bangiales</taxon>
        <taxon>Bangiaceae</taxon>
        <taxon>Pyropia</taxon>
    </lineage>
</organism>
<sequence length="448" mass="48264">MGEAVGERSAGFLQLVGGVEAYTHRNLVARLFVNKPEIGGRLIQMGSLYSSVQRGGDTPGATAANVGPPPGYTRKPPEREQDSAACVHMVALANYSRGFGLSLINTQAVVVQALHLAENGYYALVGTVTSVVRNHGLQHTVSATYKGSKTTINTYSGAVAAFCRWAAEKSGDDAPVMPISRTTVVSLLEAEKGQRVATRKRARPAEDEDDQPSRDERLPCIHPLRMRQQVVDNATDAPAITLPALHLHANERLEGEAHDAPLGVVGSVSEGFSPTDPFVSSAEAHEAGGALPRQVGPQVLLNNVNALSKIAKTLNVLFRDATCECCSRWWREEYASASSYELAVSVCKKRKREKVLEDHAAGASKTLGRRSPSLSDDQRKAAVRWLLLLPTSAMKHRLRALLASLFVLSFSLEARGATAHGIVWSDMVVRQLPAMFSAHGKALDVFST</sequence>
<accession>A0ACC3BHR1</accession>
<evidence type="ECO:0000313" key="2">
    <source>
        <dbReference type="Proteomes" id="UP000798662"/>
    </source>
</evidence>
<dbReference type="Proteomes" id="UP000798662">
    <property type="component" value="Chromosome 1"/>
</dbReference>
<dbReference type="EMBL" id="CM020618">
    <property type="protein sequence ID" value="KAK1857399.1"/>
    <property type="molecule type" value="Genomic_DNA"/>
</dbReference>
<comment type="caution">
    <text evidence="1">The sequence shown here is derived from an EMBL/GenBank/DDBJ whole genome shotgun (WGS) entry which is preliminary data.</text>
</comment>
<proteinExistence type="predicted"/>
<keyword evidence="2" id="KW-1185">Reference proteome</keyword>
<gene>
    <name evidence="1" type="ORF">I4F81_000018</name>
</gene>
<reference evidence="1" key="1">
    <citation type="submission" date="2019-11" db="EMBL/GenBank/DDBJ databases">
        <title>Nori genome reveals adaptations in red seaweeds to the harsh intertidal environment.</title>
        <authorList>
            <person name="Wang D."/>
            <person name="Mao Y."/>
        </authorList>
    </citation>
    <scope>NUCLEOTIDE SEQUENCE</scope>
    <source>
        <tissue evidence="1">Gametophyte</tissue>
    </source>
</reference>
<evidence type="ECO:0000313" key="1">
    <source>
        <dbReference type="EMBL" id="KAK1857399.1"/>
    </source>
</evidence>